<protein>
    <submittedName>
        <fullName evidence="2">Uncharacterized protein</fullName>
    </submittedName>
</protein>
<feature type="region of interest" description="Disordered" evidence="1">
    <location>
        <begin position="133"/>
        <end position="153"/>
    </location>
</feature>
<keyword evidence="3" id="KW-1185">Reference proteome</keyword>
<name>A0A161W7I2_COLIC</name>
<evidence type="ECO:0000313" key="3">
    <source>
        <dbReference type="Proteomes" id="UP000076584"/>
    </source>
</evidence>
<dbReference type="AlphaFoldDB" id="A0A161W7I2"/>
<feature type="compositionally biased region" description="Low complexity" evidence="1">
    <location>
        <begin position="90"/>
        <end position="112"/>
    </location>
</feature>
<evidence type="ECO:0000313" key="2">
    <source>
        <dbReference type="EMBL" id="KZL79878.1"/>
    </source>
</evidence>
<feature type="region of interest" description="Disordered" evidence="1">
    <location>
        <begin position="1"/>
        <end position="38"/>
    </location>
</feature>
<comment type="caution">
    <text evidence="2">The sequence shown here is derived from an EMBL/GenBank/DDBJ whole genome shotgun (WGS) entry which is preliminary data.</text>
</comment>
<organism evidence="2 3">
    <name type="scientific">Colletotrichum incanum</name>
    <name type="common">Soybean anthracnose fungus</name>
    <dbReference type="NCBI Taxonomy" id="1573173"/>
    <lineage>
        <taxon>Eukaryota</taxon>
        <taxon>Fungi</taxon>
        <taxon>Dikarya</taxon>
        <taxon>Ascomycota</taxon>
        <taxon>Pezizomycotina</taxon>
        <taxon>Sordariomycetes</taxon>
        <taxon>Hypocreomycetidae</taxon>
        <taxon>Glomerellales</taxon>
        <taxon>Glomerellaceae</taxon>
        <taxon>Colletotrichum</taxon>
        <taxon>Colletotrichum spaethianum species complex</taxon>
    </lineage>
</organism>
<dbReference type="EMBL" id="LFIW01002021">
    <property type="protein sequence ID" value="KZL79878.1"/>
    <property type="molecule type" value="Genomic_DNA"/>
</dbReference>
<sequence>MNGTSTARPGPMPNFKATHSDIFAHSTRGTPAAGMENELHGNLVRDIIKTRRDQRRARLQQRCRTHSNDATPTTPAPTSRSVTPLKRQPSQSSSKLDSPLSSTSSEYSSDYSLDFSPCVSPLMEDLMLEIKDAIQSSGTHPEPGASPKRTASAFDMDDIFKLIEEAQREYESLSSELPAAQQRDEPPRQPRQPRWSWESLLGHS</sequence>
<accession>A0A161W7I2</accession>
<reference evidence="2 3" key="1">
    <citation type="submission" date="2015-06" db="EMBL/GenBank/DDBJ databases">
        <title>Survival trade-offs in plant roots during colonization by closely related pathogenic and mutualistic fungi.</title>
        <authorList>
            <person name="Hacquard S."/>
            <person name="Kracher B."/>
            <person name="Hiruma K."/>
            <person name="Weinman A."/>
            <person name="Muench P."/>
            <person name="Garrido Oter R."/>
            <person name="Ver Loren van Themaat E."/>
            <person name="Dallerey J.-F."/>
            <person name="Damm U."/>
            <person name="Henrissat B."/>
            <person name="Lespinet O."/>
            <person name="Thon M."/>
            <person name="Kemen E."/>
            <person name="McHardy A.C."/>
            <person name="Schulze-Lefert P."/>
            <person name="O'Connell R.J."/>
        </authorList>
    </citation>
    <scope>NUCLEOTIDE SEQUENCE [LARGE SCALE GENOMIC DNA]</scope>
    <source>
        <strain evidence="2 3">MAFF 238704</strain>
    </source>
</reference>
<feature type="region of interest" description="Disordered" evidence="1">
    <location>
        <begin position="50"/>
        <end position="112"/>
    </location>
</feature>
<feature type="region of interest" description="Disordered" evidence="1">
    <location>
        <begin position="170"/>
        <end position="204"/>
    </location>
</feature>
<evidence type="ECO:0000256" key="1">
    <source>
        <dbReference type="SAM" id="MobiDB-lite"/>
    </source>
</evidence>
<dbReference type="Proteomes" id="UP000076584">
    <property type="component" value="Unassembled WGS sequence"/>
</dbReference>
<gene>
    <name evidence="2" type="ORF">CI238_02309</name>
</gene>
<proteinExistence type="predicted"/>
<feature type="compositionally biased region" description="Basic residues" evidence="1">
    <location>
        <begin position="52"/>
        <end position="65"/>
    </location>
</feature>